<organism evidence="1 2">
    <name type="scientific">Vicia faba</name>
    <name type="common">Broad bean</name>
    <name type="synonym">Faba vulgaris</name>
    <dbReference type="NCBI Taxonomy" id="3906"/>
    <lineage>
        <taxon>Eukaryota</taxon>
        <taxon>Viridiplantae</taxon>
        <taxon>Streptophyta</taxon>
        <taxon>Embryophyta</taxon>
        <taxon>Tracheophyta</taxon>
        <taxon>Spermatophyta</taxon>
        <taxon>Magnoliopsida</taxon>
        <taxon>eudicotyledons</taxon>
        <taxon>Gunneridae</taxon>
        <taxon>Pentapetalae</taxon>
        <taxon>rosids</taxon>
        <taxon>fabids</taxon>
        <taxon>Fabales</taxon>
        <taxon>Fabaceae</taxon>
        <taxon>Papilionoideae</taxon>
        <taxon>50 kb inversion clade</taxon>
        <taxon>NPAAA clade</taxon>
        <taxon>Hologalegina</taxon>
        <taxon>IRL clade</taxon>
        <taxon>Fabeae</taxon>
        <taxon>Vicia</taxon>
    </lineage>
</organism>
<reference evidence="1 2" key="1">
    <citation type="submission" date="2023-01" db="EMBL/GenBank/DDBJ databases">
        <authorList>
            <person name="Kreplak J."/>
        </authorList>
    </citation>
    <scope>NUCLEOTIDE SEQUENCE [LARGE SCALE GENOMIC DNA]</scope>
</reference>
<name>A0AAV0YSK0_VICFA</name>
<dbReference type="Proteomes" id="UP001157006">
    <property type="component" value="Chromosome 1L"/>
</dbReference>
<sequence>MKQRMMKVSEAAVSVMEMETRCRGFKIERVFRFYDSGLVSFFLHISHGFTSPDLYFLLQLSVVHSIGHDWRVAGGSMELSVVHSIGHDWRVAGGSMEVILIVVLLQV</sequence>
<gene>
    <name evidence="1" type="ORF">VFH_I377440</name>
</gene>
<keyword evidence="2" id="KW-1185">Reference proteome</keyword>
<accession>A0AAV0YSK0</accession>
<evidence type="ECO:0000313" key="1">
    <source>
        <dbReference type="EMBL" id="CAI8589085.1"/>
    </source>
</evidence>
<proteinExistence type="predicted"/>
<dbReference type="AlphaFoldDB" id="A0AAV0YSK0"/>
<evidence type="ECO:0000313" key="2">
    <source>
        <dbReference type="Proteomes" id="UP001157006"/>
    </source>
</evidence>
<protein>
    <submittedName>
        <fullName evidence="1">Uncharacterized protein</fullName>
    </submittedName>
</protein>
<dbReference type="EMBL" id="OX451736">
    <property type="protein sequence ID" value="CAI8589085.1"/>
    <property type="molecule type" value="Genomic_DNA"/>
</dbReference>